<reference evidence="4 5" key="1">
    <citation type="submission" date="2016-11" db="EMBL/GenBank/DDBJ databases">
        <title>Comparison of Traditional DNA-DNA Hybridization with In Silico Genomic Analysis.</title>
        <authorList>
            <person name="Nicholson A.C."/>
            <person name="Sammons S."/>
            <person name="Humrighouse B.W."/>
            <person name="Graziano J."/>
            <person name="Lasker B."/>
            <person name="Whitney A.M."/>
            <person name="Mcquiston J.R."/>
        </authorList>
    </citation>
    <scope>NUCLEOTIDE SEQUENCE [LARGE SCALE GENOMIC DNA]</scope>
    <source>
        <strain evidence="2 5">H1892</strain>
        <strain evidence="3 4">H2381</strain>
    </source>
</reference>
<feature type="domain" description="TNase-like" evidence="1">
    <location>
        <begin position="32"/>
        <end position="146"/>
    </location>
</feature>
<dbReference type="STRING" id="366616.CG51_16605"/>
<evidence type="ECO:0000313" key="3">
    <source>
        <dbReference type="EMBL" id="OWJ86483.1"/>
    </source>
</evidence>
<comment type="caution">
    <text evidence="3">The sequence shown here is derived from an EMBL/GenBank/DDBJ whole genome shotgun (WGS) entry which is preliminary data.</text>
</comment>
<dbReference type="OrthoDB" id="9805504at2"/>
<dbReference type="Proteomes" id="UP000196640">
    <property type="component" value="Unassembled WGS sequence"/>
</dbReference>
<accession>A0A212AYB1</accession>
<dbReference type="PROSITE" id="PS50830">
    <property type="entry name" value="TNASE_3"/>
    <property type="match status" value="1"/>
</dbReference>
<name>A0A212AYB1_9RHOB</name>
<dbReference type="InterPro" id="IPR016071">
    <property type="entry name" value="Staphylococal_nuclease_OB-fold"/>
</dbReference>
<dbReference type="Proteomes" id="UP000214673">
    <property type="component" value="Unassembled WGS sequence"/>
</dbReference>
<organism evidence="3 4">
    <name type="scientific">Haematobacter missouriensis</name>
    <dbReference type="NCBI Taxonomy" id="366616"/>
    <lineage>
        <taxon>Bacteria</taxon>
        <taxon>Pseudomonadati</taxon>
        <taxon>Pseudomonadota</taxon>
        <taxon>Alphaproteobacteria</taxon>
        <taxon>Rhodobacterales</taxon>
        <taxon>Paracoccaceae</taxon>
        <taxon>Haematobacter</taxon>
    </lineage>
</organism>
<dbReference type="SUPFAM" id="SSF50199">
    <property type="entry name" value="Staphylococcal nuclease"/>
    <property type="match status" value="1"/>
</dbReference>
<dbReference type="AlphaFoldDB" id="A0A212AYB1"/>
<dbReference type="RefSeq" id="WP_051930140.1">
    <property type="nucleotide sequence ID" value="NZ_CALUEG010000007.1"/>
</dbReference>
<gene>
    <name evidence="3" type="ORF">CDV52_00535</name>
    <name evidence="2" type="ORF">CDV53_03000</name>
</gene>
<protein>
    <submittedName>
        <fullName evidence="3">Succinoglycan biosynthesis protein</fullName>
    </submittedName>
</protein>
<evidence type="ECO:0000313" key="5">
    <source>
        <dbReference type="Proteomes" id="UP000214673"/>
    </source>
</evidence>
<keyword evidence="5" id="KW-1185">Reference proteome</keyword>
<dbReference type="SMART" id="SM00318">
    <property type="entry name" value="SNc"/>
    <property type="match status" value="1"/>
</dbReference>
<dbReference type="Gene3D" id="2.40.50.90">
    <property type="match status" value="1"/>
</dbReference>
<dbReference type="EMBL" id="NIPV01000010">
    <property type="protein sequence ID" value="OWJ78637.1"/>
    <property type="molecule type" value="Genomic_DNA"/>
</dbReference>
<dbReference type="InterPro" id="IPR035437">
    <property type="entry name" value="SNase_OB-fold_sf"/>
</dbReference>
<proteinExistence type="predicted"/>
<evidence type="ECO:0000259" key="1">
    <source>
        <dbReference type="PROSITE" id="PS50830"/>
    </source>
</evidence>
<sequence>MWRHEIRPCPHRPSCRAHCKRRTVTITGTASVIDGDTIEIHGQRIRLHGIDSPEGRQRCQRAGQEWRCGTEAANALARLIDRSPVTCVEKDVDQYGRIVATCSVRGTDVNRWMVANGWAVAYRRYSRAYDDDEREARSAQRGIWAGEFQMPWDWRKALRR</sequence>
<dbReference type="EMBL" id="NIPX01000001">
    <property type="protein sequence ID" value="OWJ86483.1"/>
    <property type="molecule type" value="Genomic_DNA"/>
</dbReference>
<dbReference type="PANTHER" id="PTHR12302">
    <property type="entry name" value="EBNA2 BINDING PROTEIN P100"/>
    <property type="match status" value="1"/>
</dbReference>
<evidence type="ECO:0000313" key="2">
    <source>
        <dbReference type="EMBL" id="OWJ78637.1"/>
    </source>
</evidence>
<evidence type="ECO:0000313" key="4">
    <source>
        <dbReference type="Proteomes" id="UP000196640"/>
    </source>
</evidence>
<dbReference type="Pfam" id="PF00565">
    <property type="entry name" value="SNase"/>
    <property type="match status" value="1"/>
</dbReference>
<dbReference type="PANTHER" id="PTHR12302:SF26">
    <property type="entry name" value="BLR1266 PROTEIN"/>
    <property type="match status" value="1"/>
</dbReference>